<keyword evidence="6" id="KW-0804">Transcription</keyword>
<dbReference type="EMBL" id="VCGU01000001">
    <property type="protein sequence ID" value="TRY80453.1"/>
    <property type="molecule type" value="Genomic_DNA"/>
</dbReference>
<dbReference type="GO" id="GO:0016360">
    <property type="term" value="P:sensory organ precursor cell fate determination"/>
    <property type="evidence" value="ECO:0007669"/>
    <property type="project" value="UniProtKB-ARBA"/>
</dbReference>
<feature type="compositionally biased region" description="Low complexity" evidence="8">
    <location>
        <begin position="186"/>
        <end position="195"/>
    </location>
</feature>
<feature type="compositionally biased region" description="Polar residues" evidence="8">
    <location>
        <begin position="196"/>
        <end position="229"/>
    </location>
</feature>
<evidence type="ECO:0000256" key="5">
    <source>
        <dbReference type="ARBA" id="ARBA00023015"/>
    </source>
</evidence>
<evidence type="ECO:0000256" key="2">
    <source>
        <dbReference type="ARBA" id="ARBA00022473"/>
    </source>
</evidence>
<reference evidence="10 11" key="1">
    <citation type="journal article" date="2018" name="Nat. Ecol. Evol.">
        <title>Genomic signatures of mitonuclear coevolution across populations of Tigriopus californicus.</title>
        <authorList>
            <person name="Barreto F.S."/>
            <person name="Watson E.T."/>
            <person name="Lima T.G."/>
            <person name="Willett C.S."/>
            <person name="Edmands S."/>
            <person name="Li W."/>
            <person name="Burton R.S."/>
        </authorList>
    </citation>
    <scope>NUCLEOTIDE SEQUENCE [LARGE SCALE GENOMIC DNA]</scope>
    <source>
        <strain evidence="10 11">San Diego</strain>
    </source>
</reference>
<dbReference type="STRING" id="6832.A0A553PS01"/>
<evidence type="ECO:0000256" key="8">
    <source>
        <dbReference type="SAM" id="MobiDB-lite"/>
    </source>
</evidence>
<dbReference type="InterPro" id="IPR011598">
    <property type="entry name" value="bHLH_dom"/>
</dbReference>
<evidence type="ECO:0000256" key="3">
    <source>
        <dbReference type="ARBA" id="ARBA00022782"/>
    </source>
</evidence>
<feature type="region of interest" description="Disordered" evidence="8">
    <location>
        <begin position="87"/>
        <end position="118"/>
    </location>
</feature>
<keyword evidence="4" id="KW-0524">Neurogenesis</keyword>
<sequence length="229" mass="25280">MDLNQTCFTEAYHFETIPSGHPQGTVLTPFGTDQFHPTPQEQVTAVTEYSTETAHGYLEPNLDLYNNQYPAYGSSYQADLTECAGYEGSPTATSDSAPATPLKKGRGGRKKNTRPPSPAVLRQRRVAANARERRRMNGLNDAFERLREVIPNLGSDHKLSKYETLQMAQTYIGALANLIERTNGNNNTPKNHNNNIMEGTTPTSSLYHLHSSAPSTTSSVDLQYSQQVS</sequence>
<evidence type="ECO:0000256" key="6">
    <source>
        <dbReference type="ARBA" id="ARBA00023163"/>
    </source>
</evidence>
<evidence type="ECO:0000256" key="4">
    <source>
        <dbReference type="ARBA" id="ARBA00022902"/>
    </source>
</evidence>
<evidence type="ECO:0000313" key="11">
    <source>
        <dbReference type="Proteomes" id="UP000318571"/>
    </source>
</evidence>
<keyword evidence="5" id="KW-0805">Transcription regulation</keyword>
<dbReference type="SMART" id="SM00353">
    <property type="entry name" value="HLH"/>
    <property type="match status" value="1"/>
</dbReference>
<dbReference type="Proteomes" id="UP000318571">
    <property type="component" value="Chromosome 12"/>
</dbReference>
<keyword evidence="11" id="KW-1185">Reference proteome</keyword>
<dbReference type="PANTHER" id="PTHR19290">
    <property type="entry name" value="BASIC HELIX-LOOP-HELIX PROTEIN NEUROGENIN-RELATED"/>
    <property type="match status" value="1"/>
</dbReference>
<dbReference type="GO" id="GO:0070888">
    <property type="term" value="F:E-box binding"/>
    <property type="evidence" value="ECO:0007669"/>
    <property type="project" value="TreeGrafter"/>
</dbReference>
<evidence type="ECO:0000256" key="1">
    <source>
        <dbReference type="ARBA" id="ARBA00004123"/>
    </source>
</evidence>
<dbReference type="SUPFAM" id="SSF47459">
    <property type="entry name" value="HLH, helix-loop-helix DNA-binding domain"/>
    <property type="match status" value="1"/>
</dbReference>
<name>A0A553PS01_TIGCA</name>
<proteinExistence type="predicted"/>
<dbReference type="GO" id="GO:0005634">
    <property type="term" value="C:nucleus"/>
    <property type="evidence" value="ECO:0007669"/>
    <property type="project" value="UniProtKB-SubCell"/>
</dbReference>
<dbReference type="InterPro" id="IPR036638">
    <property type="entry name" value="HLH_DNA-bd_sf"/>
</dbReference>
<evidence type="ECO:0000259" key="9">
    <source>
        <dbReference type="PROSITE" id="PS50888"/>
    </source>
</evidence>
<dbReference type="OrthoDB" id="6161578at2759"/>
<dbReference type="GO" id="GO:0000981">
    <property type="term" value="F:DNA-binding transcription factor activity, RNA polymerase II-specific"/>
    <property type="evidence" value="ECO:0007669"/>
    <property type="project" value="TreeGrafter"/>
</dbReference>
<organism evidence="10 11">
    <name type="scientific">Tigriopus californicus</name>
    <name type="common">Marine copepod</name>
    <dbReference type="NCBI Taxonomy" id="6832"/>
    <lineage>
        <taxon>Eukaryota</taxon>
        <taxon>Metazoa</taxon>
        <taxon>Ecdysozoa</taxon>
        <taxon>Arthropoda</taxon>
        <taxon>Crustacea</taxon>
        <taxon>Multicrustacea</taxon>
        <taxon>Hexanauplia</taxon>
        <taxon>Copepoda</taxon>
        <taxon>Harpacticoida</taxon>
        <taxon>Harpacticidae</taxon>
        <taxon>Tigriopus</taxon>
    </lineage>
</organism>
<comment type="caution">
    <text evidence="10">The sequence shown here is derived from an EMBL/GenBank/DDBJ whole genome shotgun (WGS) entry which is preliminary data.</text>
</comment>
<dbReference type="InterPro" id="IPR050359">
    <property type="entry name" value="bHLH_transcription_factors"/>
</dbReference>
<dbReference type="PROSITE" id="PS50888">
    <property type="entry name" value="BHLH"/>
    <property type="match status" value="1"/>
</dbReference>
<comment type="subcellular location">
    <subcellularLocation>
        <location evidence="1">Nucleus</location>
    </subcellularLocation>
</comment>
<dbReference type="GO" id="GO:0061564">
    <property type="term" value="P:axon development"/>
    <property type="evidence" value="ECO:0007669"/>
    <property type="project" value="TreeGrafter"/>
</dbReference>
<dbReference type="AlphaFoldDB" id="A0A553PS01"/>
<dbReference type="Pfam" id="PF00010">
    <property type="entry name" value="HLH"/>
    <property type="match status" value="1"/>
</dbReference>
<accession>A0A553PS01</accession>
<dbReference type="Gene3D" id="4.10.280.10">
    <property type="entry name" value="Helix-loop-helix DNA-binding domain"/>
    <property type="match status" value="1"/>
</dbReference>
<dbReference type="CDD" id="cd11430">
    <property type="entry name" value="bHLH_TS_ATOH1_like"/>
    <property type="match status" value="1"/>
</dbReference>
<evidence type="ECO:0000313" key="10">
    <source>
        <dbReference type="EMBL" id="TRY80453.1"/>
    </source>
</evidence>
<gene>
    <name evidence="10" type="ORF">TCAL_08826</name>
</gene>
<feature type="region of interest" description="Disordered" evidence="8">
    <location>
        <begin position="186"/>
        <end position="229"/>
    </location>
</feature>
<feature type="domain" description="BHLH" evidence="9">
    <location>
        <begin position="123"/>
        <end position="175"/>
    </location>
</feature>
<dbReference type="GO" id="GO:0046982">
    <property type="term" value="F:protein heterodimerization activity"/>
    <property type="evidence" value="ECO:0007669"/>
    <property type="project" value="UniProtKB-ARBA"/>
</dbReference>
<evidence type="ECO:0000256" key="7">
    <source>
        <dbReference type="ARBA" id="ARBA00023242"/>
    </source>
</evidence>
<feature type="compositionally biased region" description="Basic residues" evidence="8">
    <location>
        <begin position="103"/>
        <end position="113"/>
    </location>
</feature>
<protein>
    <recommendedName>
        <fullName evidence="9">BHLH domain-containing protein</fullName>
    </recommendedName>
</protein>
<keyword evidence="2" id="KW-0217">Developmental protein</keyword>
<keyword evidence="3" id="KW-0221">Differentiation</keyword>
<dbReference type="GO" id="GO:0045944">
    <property type="term" value="P:positive regulation of transcription by RNA polymerase II"/>
    <property type="evidence" value="ECO:0007669"/>
    <property type="project" value="TreeGrafter"/>
</dbReference>
<dbReference type="PANTHER" id="PTHR19290:SF162">
    <property type="entry name" value="TRANSCRIPTION FACTOR ATOH7"/>
    <property type="match status" value="1"/>
</dbReference>
<dbReference type="FunFam" id="4.10.280.10:FF:000025">
    <property type="entry name" value="protein atonal homolog 7"/>
    <property type="match status" value="1"/>
</dbReference>
<keyword evidence="7" id="KW-0539">Nucleus</keyword>